<feature type="region of interest" description="Disordered" evidence="1">
    <location>
        <begin position="559"/>
        <end position="605"/>
    </location>
</feature>
<dbReference type="EMBL" id="KB707003">
    <property type="protein sequence ID" value="EMR64777.1"/>
    <property type="molecule type" value="Genomic_DNA"/>
</dbReference>
<dbReference type="eggNOG" id="ENOG502TGW8">
    <property type="taxonomic scope" value="Eukaryota"/>
</dbReference>
<organism evidence="2 3">
    <name type="scientific">Eutypa lata (strain UCR-EL1)</name>
    <name type="common">Grapevine dieback disease fungus</name>
    <name type="synonym">Eutypa armeniacae</name>
    <dbReference type="NCBI Taxonomy" id="1287681"/>
    <lineage>
        <taxon>Eukaryota</taxon>
        <taxon>Fungi</taxon>
        <taxon>Dikarya</taxon>
        <taxon>Ascomycota</taxon>
        <taxon>Pezizomycotina</taxon>
        <taxon>Sordariomycetes</taxon>
        <taxon>Xylariomycetidae</taxon>
        <taxon>Xylariales</taxon>
        <taxon>Diatrypaceae</taxon>
        <taxon>Eutypa</taxon>
    </lineage>
</organism>
<proteinExistence type="predicted"/>
<feature type="region of interest" description="Disordered" evidence="1">
    <location>
        <begin position="354"/>
        <end position="410"/>
    </location>
</feature>
<evidence type="ECO:0000313" key="3">
    <source>
        <dbReference type="Proteomes" id="UP000012174"/>
    </source>
</evidence>
<reference evidence="3" key="1">
    <citation type="journal article" date="2013" name="Genome Announc.">
        <title>Draft genome sequence of the grapevine dieback fungus Eutypa lata UCR-EL1.</title>
        <authorList>
            <person name="Blanco-Ulate B."/>
            <person name="Rolshausen P.E."/>
            <person name="Cantu D."/>
        </authorList>
    </citation>
    <scope>NUCLEOTIDE SEQUENCE [LARGE SCALE GENOMIC DNA]</scope>
    <source>
        <strain evidence="3">UCR-EL1</strain>
    </source>
</reference>
<dbReference type="AlphaFoldDB" id="M7SKS3"/>
<feature type="compositionally biased region" description="Low complexity" evidence="1">
    <location>
        <begin position="593"/>
        <end position="602"/>
    </location>
</feature>
<dbReference type="Proteomes" id="UP000012174">
    <property type="component" value="Unassembled WGS sequence"/>
</dbReference>
<protein>
    <submittedName>
        <fullName evidence="2">Uncharacterized protein</fullName>
    </submittedName>
</protein>
<gene>
    <name evidence="2" type="ORF">UCREL1_8266</name>
</gene>
<dbReference type="HOGENOM" id="CLU_387337_0_0_1"/>
<accession>M7SKS3</accession>
<evidence type="ECO:0000313" key="2">
    <source>
        <dbReference type="EMBL" id="EMR64777.1"/>
    </source>
</evidence>
<dbReference type="OrthoDB" id="5245302at2759"/>
<name>M7SKS3_EUTLA</name>
<feature type="compositionally biased region" description="Pro residues" evidence="1">
    <location>
        <begin position="583"/>
        <end position="592"/>
    </location>
</feature>
<dbReference type="KEGG" id="ela:UCREL1_8266"/>
<evidence type="ECO:0000256" key="1">
    <source>
        <dbReference type="SAM" id="MobiDB-lite"/>
    </source>
</evidence>
<keyword evidence="3" id="KW-1185">Reference proteome</keyword>
<feature type="compositionally biased region" description="Basic and acidic residues" evidence="1">
    <location>
        <begin position="387"/>
        <end position="402"/>
    </location>
</feature>
<sequence>MDQNMIKKITALGERQRTHFDTSKISTKSNNVRWGCMEATMKMFRGLKKIADSSTYDKVCRAYFAMSSTAPFKVICVGISPYKNGILPHFASALAYSPGLCEGSTPSVQVLSQAMALYAVKLDRKFIISRPHVDPSVFPTQEVYVARFAEMLRMSYVCSVSGVLFVNCSPVITKTNSEECMAMSLFSEWLTDIAEIHTKNDYKFIIVSMGELPDETISDAVKSNQTMAENVRIIRCKNPAQTSRLSVHRKPKSDPITGSYNHTEKSVAKLSGEHLEFDTITKYIWYEYPETVVTRNLSFGALMMITQLLAKDVAQELGLKFLSSISDIHKDFSSITIMDVADQNFAIEEAVDETYTETDPDTYQEHNVVDDEDEDPFENVKVGPKGKGYDRERPQGEGDQRQKKSGPYGVTKNSQFAQLVDPTGKAVSQQSIVIDNIRKSSADMLTMWKQAMVQVGILNKSMKTHAAKHKASGLFNEDEVSQCHEIVTEYEVQMKTLMQKMELACAQVEGLPAAVEGDYGIYTKETQPTAPLMRREDGSTMRNGVYDIVFGNAKDNSASSRGTISIIEGRDSQKTPTQTPRRSPSPSPPPVPSTTSTVETVSKQQGPMREWIVDYVNLLSAQNDMDEEVCMSMMKKRRTSLGNKSSISVMITFMKTMKRLGLAQEQLEDIASKFLDYVDFSNDTHLVQMMESVQSLKDLESIETFYKSMEEQE</sequence>